<comment type="caution">
    <text evidence="1">The sequence shown here is derived from an EMBL/GenBank/DDBJ whole genome shotgun (WGS) entry which is preliminary data.</text>
</comment>
<dbReference type="RefSeq" id="WP_345167731.1">
    <property type="nucleotide sequence ID" value="NZ_BAABGX010000002.1"/>
</dbReference>
<name>A0ABP8FU79_9BACT</name>
<keyword evidence="2" id="KW-1185">Reference proteome</keyword>
<dbReference type="EMBL" id="BAABGX010000002">
    <property type="protein sequence ID" value="GAA4311064.1"/>
    <property type="molecule type" value="Genomic_DNA"/>
</dbReference>
<evidence type="ECO:0000313" key="1">
    <source>
        <dbReference type="EMBL" id="GAA4311064.1"/>
    </source>
</evidence>
<proteinExistence type="predicted"/>
<reference evidence="2" key="1">
    <citation type="journal article" date="2019" name="Int. J. Syst. Evol. Microbiol.">
        <title>The Global Catalogue of Microorganisms (GCM) 10K type strain sequencing project: providing services to taxonomists for standard genome sequencing and annotation.</title>
        <authorList>
            <consortium name="The Broad Institute Genomics Platform"/>
            <consortium name="The Broad Institute Genome Sequencing Center for Infectious Disease"/>
            <person name="Wu L."/>
            <person name="Ma J."/>
        </authorList>
    </citation>
    <scope>NUCLEOTIDE SEQUENCE [LARGE SCALE GENOMIC DNA]</scope>
    <source>
        <strain evidence="2">JCM 17917</strain>
    </source>
</reference>
<evidence type="ECO:0000313" key="2">
    <source>
        <dbReference type="Proteomes" id="UP001501844"/>
    </source>
</evidence>
<gene>
    <name evidence="1" type="ORF">GCM10023183_29570</name>
</gene>
<accession>A0ABP8FU79</accession>
<organism evidence="1 2">
    <name type="scientific">Nibribacter koreensis</name>
    <dbReference type="NCBI Taxonomy" id="1084519"/>
    <lineage>
        <taxon>Bacteria</taxon>
        <taxon>Pseudomonadati</taxon>
        <taxon>Bacteroidota</taxon>
        <taxon>Cytophagia</taxon>
        <taxon>Cytophagales</taxon>
        <taxon>Hymenobacteraceae</taxon>
        <taxon>Nibribacter</taxon>
    </lineage>
</organism>
<dbReference type="Proteomes" id="UP001501844">
    <property type="component" value="Unassembled WGS sequence"/>
</dbReference>
<sequence>MPEPEKERHATKAGGDAWNIEELVYNILIIKLFVSLKQQKEGHGKISGRMWF</sequence>
<protein>
    <submittedName>
        <fullName evidence="1">Uncharacterized protein</fullName>
    </submittedName>
</protein>